<feature type="transmembrane region" description="Helical" evidence="1">
    <location>
        <begin position="6"/>
        <end position="25"/>
    </location>
</feature>
<dbReference type="AlphaFoldDB" id="A0A395W4X1"/>
<keyword evidence="1" id="KW-0812">Transmembrane</keyword>
<keyword evidence="1" id="KW-1133">Transmembrane helix</keyword>
<evidence type="ECO:0000256" key="1">
    <source>
        <dbReference type="SAM" id="Phobius"/>
    </source>
</evidence>
<evidence type="ECO:0008006" key="4">
    <source>
        <dbReference type="Google" id="ProtNLM"/>
    </source>
</evidence>
<protein>
    <recommendedName>
        <fullName evidence="4">SdpI family protein</fullName>
    </recommendedName>
</protein>
<evidence type="ECO:0000313" key="3">
    <source>
        <dbReference type="Proteomes" id="UP000265489"/>
    </source>
</evidence>
<dbReference type="Pfam" id="PF13630">
    <property type="entry name" value="SdpI"/>
    <property type="match status" value="1"/>
</dbReference>
<proteinExistence type="predicted"/>
<feature type="transmembrane region" description="Helical" evidence="1">
    <location>
        <begin position="61"/>
        <end position="81"/>
    </location>
</feature>
<dbReference type="Proteomes" id="UP000265489">
    <property type="component" value="Unassembled WGS sequence"/>
</dbReference>
<gene>
    <name evidence="2" type="ORF">DWW32_12810</name>
</gene>
<sequence>MWLYRFWLLCDLFIPFIMIVVGRMTSKHCPKNINSLIGYRTTRSMKNMDTWKFAHEYCGKLWWKIGCIMIILSALIYIPLYQSDNNVIGIAGVVLITIQCITLIASIYPTEKALKEHFNDDGTRK</sequence>
<evidence type="ECO:0000313" key="2">
    <source>
        <dbReference type="EMBL" id="RGU88666.1"/>
    </source>
</evidence>
<keyword evidence="1" id="KW-0472">Membrane</keyword>
<reference evidence="2 3" key="1">
    <citation type="submission" date="2018-08" db="EMBL/GenBank/DDBJ databases">
        <title>A genome reference for cultivated species of the human gut microbiota.</title>
        <authorList>
            <person name="Zou Y."/>
            <person name="Xue W."/>
            <person name="Luo G."/>
        </authorList>
    </citation>
    <scope>NUCLEOTIDE SEQUENCE [LARGE SCALE GENOMIC DNA]</scope>
    <source>
        <strain evidence="2 3">AF15-20</strain>
    </source>
</reference>
<dbReference type="GeneID" id="66580802"/>
<dbReference type="RefSeq" id="WP_118326010.1">
    <property type="nucleotide sequence ID" value="NZ_CAUEVG010000001.1"/>
</dbReference>
<feature type="transmembrane region" description="Helical" evidence="1">
    <location>
        <begin position="87"/>
        <end position="108"/>
    </location>
</feature>
<dbReference type="EMBL" id="QRYQ01000043">
    <property type="protein sequence ID" value="RGU88666.1"/>
    <property type="molecule type" value="Genomic_DNA"/>
</dbReference>
<dbReference type="InterPro" id="IPR025962">
    <property type="entry name" value="SdpI/YhfL"/>
</dbReference>
<accession>A0A395W4X1</accession>
<name>A0A395W4X1_9FIRM</name>
<comment type="caution">
    <text evidence="2">The sequence shown here is derived from an EMBL/GenBank/DDBJ whole genome shotgun (WGS) entry which is preliminary data.</text>
</comment>
<organism evidence="2 3">
    <name type="scientific">Holdemanella biformis</name>
    <dbReference type="NCBI Taxonomy" id="1735"/>
    <lineage>
        <taxon>Bacteria</taxon>
        <taxon>Bacillati</taxon>
        <taxon>Bacillota</taxon>
        <taxon>Erysipelotrichia</taxon>
        <taxon>Erysipelotrichales</taxon>
        <taxon>Erysipelotrichaceae</taxon>
        <taxon>Holdemanella</taxon>
    </lineage>
</organism>